<organism evidence="2 3">
    <name type="scientific">Mycobacterium paraffinicum</name>
    <dbReference type="NCBI Taxonomy" id="53378"/>
    <lineage>
        <taxon>Bacteria</taxon>
        <taxon>Bacillati</taxon>
        <taxon>Actinomycetota</taxon>
        <taxon>Actinomycetes</taxon>
        <taxon>Mycobacteriales</taxon>
        <taxon>Mycobacteriaceae</taxon>
        <taxon>Mycobacterium</taxon>
    </lineage>
</organism>
<evidence type="ECO:0000313" key="3">
    <source>
        <dbReference type="Proteomes" id="UP001501417"/>
    </source>
</evidence>
<name>A0ABP8RCQ3_9MYCO</name>
<feature type="compositionally biased region" description="Low complexity" evidence="1">
    <location>
        <begin position="344"/>
        <end position="354"/>
    </location>
</feature>
<dbReference type="RefSeq" id="WP_232512192.1">
    <property type="nucleotide sequence ID" value="NZ_BAABGF010000011.1"/>
</dbReference>
<evidence type="ECO:0000313" key="2">
    <source>
        <dbReference type="EMBL" id="GAA4535631.1"/>
    </source>
</evidence>
<feature type="region of interest" description="Disordered" evidence="1">
    <location>
        <begin position="1"/>
        <end position="50"/>
    </location>
</feature>
<proteinExistence type="predicted"/>
<feature type="region of interest" description="Disordered" evidence="1">
    <location>
        <begin position="380"/>
        <end position="399"/>
    </location>
</feature>
<feature type="compositionally biased region" description="Basic and acidic residues" evidence="1">
    <location>
        <begin position="141"/>
        <end position="161"/>
    </location>
</feature>
<comment type="caution">
    <text evidence="2">The sequence shown here is derived from an EMBL/GenBank/DDBJ whole genome shotgun (WGS) entry which is preliminary data.</text>
</comment>
<protein>
    <submittedName>
        <fullName evidence="2">Uncharacterized protein</fullName>
    </submittedName>
</protein>
<dbReference type="Proteomes" id="UP001501417">
    <property type="component" value="Unassembled WGS sequence"/>
</dbReference>
<reference evidence="3" key="1">
    <citation type="journal article" date="2019" name="Int. J. Syst. Evol. Microbiol.">
        <title>The Global Catalogue of Microorganisms (GCM) 10K type strain sequencing project: providing services to taxonomists for standard genome sequencing and annotation.</title>
        <authorList>
            <consortium name="The Broad Institute Genomics Platform"/>
            <consortium name="The Broad Institute Genome Sequencing Center for Infectious Disease"/>
            <person name="Wu L."/>
            <person name="Ma J."/>
        </authorList>
    </citation>
    <scope>NUCLEOTIDE SEQUENCE [LARGE SCALE GENOMIC DNA]</scope>
    <source>
        <strain evidence="3">JCM 17782</strain>
    </source>
</reference>
<gene>
    <name evidence="2" type="ORF">GCM10023161_09360</name>
</gene>
<dbReference type="EMBL" id="BAABGF010000011">
    <property type="protein sequence ID" value="GAA4535631.1"/>
    <property type="molecule type" value="Genomic_DNA"/>
</dbReference>
<sequence>MSDIAADPPRAQRDHCSYPGCTRPRRPDPATGRPSRYCEQPDVDGGPVHNRATAFRARRAGVAVQEDSAVSAPVSMARATLDQRLAELPSRVEELRQYFDDVVADIRAAGDLEAAGAEVEDAHRDALSRITEAERRAAAADRAARLAEERAQQAERDREEADQLAEEAAGEAARVREQAEAETAAVRAEADAAVARAQQQLAEALAEYHDRLAQRDTEVEQAQQEAAAARLEAAAAISAQRAADDAALREREAAAELRRTLDQARHEADQMRRQLQADLDSARSATQQAIAETAAVRVDLATTQAEADAARRALEADRAAIATLTRDLERQRDDARAEREALHQTHAQQLAQAQRNADDRVQALTDALAVATAAAETYRAQLQPAAGKRSTPRKSTPSS</sequence>
<feature type="region of interest" description="Disordered" evidence="1">
    <location>
        <begin position="331"/>
        <end position="359"/>
    </location>
</feature>
<feature type="region of interest" description="Disordered" evidence="1">
    <location>
        <begin position="141"/>
        <end position="177"/>
    </location>
</feature>
<keyword evidence="3" id="KW-1185">Reference proteome</keyword>
<feature type="compositionally biased region" description="Basic and acidic residues" evidence="1">
    <location>
        <begin position="331"/>
        <end position="343"/>
    </location>
</feature>
<evidence type="ECO:0000256" key="1">
    <source>
        <dbReference type="SAM" id="MobiDB-lite"/>
    </source>
</evidence>
<accession>A0ABP8RCQ3</accession>